<dbReference type="GO" id="GO:0062054">
    <property type="term" value="F:fluoride channel activity"/>
    <property type="evidence" value="ECO:0007669"/>
    <property type="project" value="UniProtKB-UniRule"/>
</dbReference>
<evidence type="ECO:0000256" key="7">
    <source>
        <dbReference type="ARBA" id="ARBA00035120"/>
    </source>
</evidence>
<sequence length="122" mass="13263">MNVVLVWIGGMVGAIARYSVQTYLKRILPESTIALSILIINLVGSFGLGVCISAGNELDLSWQLFSMTGFLGAFTTFSTFSSESLFLLGKQQYIKAFLYILGSIIGCIFVFFIGNIVAMSLL</sequence>
<evidence type="ECO:0000313" key="11">
    <source>
        <dbReference type="EMBL" id="RID87612.1"/>
    </source>
</evidence>
<dbReference type="PANTHER" id="PTHR28259:SF1">
    <property type="entry name" value="FLUORIDE EXPORT PROTEIN 1-RELATED"/>
    <property type="match status" value="1"/>
</dbReference>
<proteinExistence type="inferred from homology"/>
<dbReference type="NCBIfam" id="TIGR00494">
    <property type="entry name" value="crcB"/>
    <property type="match status" value="1"/>
</dbReference>
<comment type="activity regulation">
    <text evidence="10">Na(+) is not transported, but it plays an essential structural role and its presence is essential for fluoride channel function.</text>
</comment>
<evidence type="ECO:0000256" key="2">
    <source>
        <dbReference type="ARBA" id="ARBA00022475"/>
    </source>
</evidence>
<keyword evidence="4 10" id="KW-1133">Transmembrane helix</keyword>
<dbReference type="Pfam" id="PF02537">
    <property type="entry name" value="CRCB"/>
    <property type="match status" value="1"/>
</dbReference>
<keyword evidence="10" id="KW-0406">Ion transport</keyword>
<keyword evidence="3 10" id="KW-0812">Transmembrane</keyword>
<keyword evidence="6 10" id="KW-0407">Ion channel</keyword>
<feature type="binding site" evidence="10">
    <location>
        <position position="75"/>
    </location>
    <ligand>
        <name>Na(+)</name>
        <dbReference type="ChEBI" id="CHEBI:29101"/>
        <note>structural</note>
    </ligand>
</feature>
<protein>
    <recommendedName>
        <fullName evidence="10">Fluoride-specific ion channel FluC</fullName>
    </recommendedName>
</protein>
<feature type="binding site" evidence="10">
    <location>
        <position position="72"/>
    </location>
    <ligand>
        <name>Na(+)</name>
        <dbReference type="ChEBI" id="CHEBI:29101"/>
        <note>structural</note>
    </ligand>
</feature>
<feature type="transmembrane region" description="Helical" evidence="10">
    <location>
        <begin position="33"/>
        <end position="55"/>
    </location>
</feature>
<keyword evidence="10" id="KW-0479">Metal-binding</keyword>
<dbReference type="EMBL" id="QWVS01000011">
    <property type="protein sequence ID" value="RID87612.1"/>
    <property type="molecule type" value="Genomic_DNA"/>
</dbReference>
<organism evidence="11 12">
    <name type="scientific">Peribacillus asahii</name>
    <dbReference type="NCBI Taxonomy" id="228899"/>
    <lineage>
        <taxon>Bacteria</taxon>
        <taxon>Bacillati</taxon>
        <taxon>Bacillota</taxon>
        <taxon>Bacilli</taxon>
        <taxon>Bacillales</taxon>
        <taxon>Bacillaceae</taxon>
        <taxon>Peribacillus</taxon>
    </lineage>
</organism>
<keyword evidence="10" id="KW-0813">Transport</keyword>
<evidence type="ECO:0000256" key="4">
    <source>
        <dbReference type="ARBA" id="ARBA00022989"/>
    </source>
</evidence>
<dbReference type="GO" id="GO:0140114">
    <property type="term" value="P:cellular detoxification of fluoride"/>
    <property type="evidence" value="ECO:0007669"/>
    <property type="project" value="UniProtKB-UniRule"/>
</dbReference>
<evidence type="ECO:0000256" key="6">
    <source>
        <dbReference type="ARBA" id="ARBA00023303"/>
    </source>
</evidence>
<dbReference type="GO" id="GO:0046872">
    <property type="term" value="F:metal ion binding"/>
    <property type="evidence" value="ECO:0007669"/>
    <property type="project" value="UniProtKB-KW"/>
</dbReference>
<gene>
    <name evidence="10 11" type="primary">crcB</name>
    <name evidence="10" type="synonym">fluC</name>
    <name evidence="11" type="ORF">D1953_05355</name>
</gene>
<dbReference type="PANTHER" id="PTHR28259">
    <property type="entry name" value="FLUORIDE EXPORT PROTEIN 1-RELATED"/>
    <property type="match status" value="1"/>
</dbReference>
<dbReference type="RefSeq" id="WP_119116129.1">
    <property type="nucleotide sequence ID" value="NZ_QWVS01000011.1"/>
</dbReference>
<evidence type="ECO:0000256" key="5">
    <source>
        <dbReference type="ARBA" id="ARBA00023136"/>
    </source>
</evidence>
<keyword evidence="5 10" id="KW-0472">Membrane</keyword>
<accession>A0A398BCP6</accession>
<dbReference type="GO" id="GO:0005886">
    <property type="term" value="C:plasma membrane"/>
    <property type="evidence" value="ECO:0007669"/>
    <property type="project" value="UniProtKB-SubCell"/>
</dbReference>
<evidence type="ECO:0000256" key="8">
    <source>
        <dbReference type="ARBA" id="ARBA00035585"/>
    </source>
</evidence>
<name>A0A398BCP6_9BACI</name>
<dbReference type="HAMAP" id="MF_00454">
    <property type="entry name" value="FluC"/>
    <property type="match status" value="1"/>
</dbReference>
<comment type="catalytic activity">
    <reaction evidence="8">
        <text>fluoride(in) = fluoride(out)</text>
        <dbReference type="Rhea" id="RHEA:76159"/>
        <dbReference type="ChEBI" id="CHEBI:17051"/>
    </reaction>
    <physiologicalReaction direction="left-to-right" evidence="8">
        <dbReference type="Rhea" id="RHEA:76160"/>
    </physiologicalReaction>
</comment>
<evidence type="ECO:0000256" key="10">
    <source>
        <dbReference type="HAMAP-Rule" id="MF_00454"/>
    </source>
</evidence>
<comment type="subcellular location">
    <subcellularLocation>
        <location evidence="1 10">Cell membrane</location>
        <topology evidence="1 10">Multi-pass membrane protein</topology>
    </subcellularLocation>
</comment>
<evidence type="ECO:0000256" key="1">
    <source>
        <dbReference type="ARBA" id="ARBA00004651"/>
    </source>
</evidence>
<feature type="transmembrane region" description="Helical" evidence="10">
    <location>
        <begin position="6"/>
        <end position="24"/>
    </location>
</feature>
<keyword evidence="12" id="KW-1185">Reference proteome</keyword>
<reference evidence="11 12" key="1">
    <citation type="submission" date="2018-08" db="EMBL/GenBank/DDBJ databases">
        <title>Bacillus jemisoniae sp. nov., Bacillus chryseoplanitiae sp. nov., Bacillus resnikiae sp. nov., and Bacillus frankliniae sp. nov., isolated from Viking spacecraft and associated surfaces.</title>
        <authorList>
            <person name="Seuylemezian A."/>
            <person name="Vaishampayan P."/>
        </authorList>
    </citation>
    <scope>NUCLEOTIDE SEQUENCE [LARGE SCALE GENOMIC DNA]</scope>
    <source>
        <strain evidence="11 12">MA001</strain>
    </source>
</reference>
<keyword evidence="10" id="KW-0915">Sodium</keyword>
<dbReference type="InterPro" id="IPR003691">
    <property type="entry name" value="FluC"/>
</dbReference>
<evidence type="ECO:0000313" key="12">
    <source>
        <dbReference type="Proteomes" id="UP000266016"/>
    </source>
</evidence>
<comment type="similarity">
    <text evidence="7 10">Belongs to the fluoride channel Fluc/FEX (TC 1.A.43) family.</text>
</comment>
<evidence type="ECO:0000256" key="3">
    <source>
        <dbReference type="ARBA" id="ARBA00022692"/>
    </source>
</evidence>
<keyword evidence="2 10" id="KW-1003">Cell membrane</keyword>
<evidence type="ECO:0000256" key="9">
    <source>
        <dbReference type="ARBA" id="ARBA00049940"/>
    </source>
</evidence>
<dbReference type="AlphaFoldDB" id="A0A398BCP6"/>
<comment type="caution">
    <text evidence="11">The sequence shown here is derived from an EMBL/GenBank/DDBJ whole genome shotgun (WGS) entry which is preliminary data.</text>
</comment>
<dbReference type="Proteomes" id="UP000266016">
    <property type="component" value="Unassembled WGS sequence"/>
</dbReference>
<feature type="transmembrane region" description="Helical" evidence="10">
    <location>
        <begin position="67"/>
        <end position="89"/>
    </location>
</feature>
<comment type="function">
    <text evidence="9 10">Fluoride-specific ion channel. Important for reducing fluoride concentration in the cell, thus reducing its toxicity.</text>
</comment>
<feature type="transmembrane region" description="Helical" evidence="10">
    <location>
        <begin position="96"/>
        <end position="118"/>
    </location>
</feature>